<dbReference type="RefSeq" id="WP_220588952.1">
    <property type="nucleotide sequence ID" value="NZ_RKLQ01000002.1"/>
</dbReference>
<keyword evidence="2" id="KW-1133">Transmembrane helix</keyword>
<proteinExistence type="predicted"/>
<dbReference type="EMBL" id="RKLQ01000002">
    <property type="protein sequence ID" value="MBX0304750.1"/>
    <property type="molecule type" value="Genomic_DNA"/>
</dbReference>
<feature type="domain" description="Protein-glutamine gamma-glutamyltransferase-like C-terminal" evidence="3">
    <location>
        <begin position="188"/>
        <end position="253"/>
    </location>
</feature>
<feature type="transmembrane region" description="Helical" evidence="2">
    <location>
        <begin position="139"/>
        <end position="156"/>
    </location>
</feature>
<dbReference type="InterPro" id="IPR025403">
    <property type="entry name" value="TgpA-like_C"/>
</dbReference>
<evidence type="ECO:0000256" key="2">
    <source>
        <dbReference type="SAM" id="Phobius"/>
    </source>
</evidence>
<protein>
    <submittedName>
        <fullName evidence="4">DUF4129 domain-containing protein</fullName>
    </submittedName>
</protein>
<reference evidence="4" key="1">
    <citation type="submission" date="2021-06" db="EMBL/GenBank/DDBJ databases">
        <title>Halomicroarcula sp. F24A a new haloarchaeum isolated from saline soil.</title>
        <authorList>
            <person name="Duran-Viseras A."/>
            <person name="Sanchez-Porro C."/>
            <person name="Ventosa A."/>
        </authorList>
    </citation>
    <scope>NUCLEOTIDE SEQUENCE</scope>
    <source>
        <strain evidence="4">F24A</strain>
    </source>
</reference>
<feature type="region of interest" description="Disordered" evidence="1">
    <location>
        <begin position="48"/>
        <end position="133"/>
    </location>
</feature>
<evidence type="ECO:0000313" key="5">
    <source>
        <dbReference type="Proteomes" id="UP000783863"/>
    </source>
</evidence>
<keyword evidence="2" id="KW-0812">Transmembrane</keyword>
<evidence type="ECO:0000259" key="3">
    <source>
        <dbReference type="Pfam" id="PF13559"/>
    </source>
</evidence>
<evidence type="ECO:0000313" key="4">
    <source>
        <dbReference type="EMBL" id="MBX0304750.1"/>
    </source>
</evidence>
<organism evidence="4 5">
    <name type="scientific">Haloarcula salinisoli</name>
    <dbReference type="NCBI Taxonomy" id="2487746"/>
    <lineage>
        <taxon>Archaea</taxon>
        <taxon>Methanobacteriati</taxon>
        <taxon>Methanobacteriota</taxon>
        <taxon>Stenosarchaea group</taxon>
        <taxon>Halobacteria</taxon>
        <taxon>Halobacteriales</taxon>
        <taxon>Haloarculaceae</taxon>
        <taxon>Haloarcula</taxon>
    </lineage>
</organism>
<dbReference type="Pfam" id="PF13559">
    <property type="entry name" value="DUF4129"/>
    <property type="match status" value="1"/>
</dbReference>
<comment type="caution">
    <text evidence="4">The sequence shown here is derived from an EMBL/GenBank/DDBJ whole genome shotgun (WGS) entry which is preliminary data.</text>
</comment>
<dbReference type="Proteomes" id="UP000783863">
    <property type="component" value="Unassembled WGS sequence"/>
</dbReference>
<evidence type="ECO:0000256" key="1">
    <source>
        <dbReference type="SAM" id="MobiDB-lite"/>
    </source>
</evidence>
<gene>
    <name evidence="4" type="ORF">EGD98_13825</name>
</gene>
<dbReference type="AlphaFoldDB" id="A0A8J8CDL3"/>
<accession>A0A8J8CDL3</accession>
<feature type="compositionally biased region" description="Polar residues" evidence="1">
    <location>
        <begin position="115"/>
        <end position="132"/>
    </location>
</feature>
<name>A0A8J8CDL3_9EURY</name>
<keyword evidence="5" id="KW-1185">Reference proteome</keyword>
<sequence>MNTERILSAGMAIVVIAAVGLSASTLSASMSTDPSDAVDVQWELLPLGEDSQGEIEAAAQDVDERYRQGDGGGDAKQPDSKAGDGSQEGQERGDPGDPESQNEQAGESDRRADSAGQQGDEQAGGSASNSDSGLAPGDWPLLLWLGLVLAVVILAYRYRERLRRAIWGDPADPGTDPLAPAPQNDVERAWVELVERAGVDRPRTRTPRDCARRAVERGFDPGQVDRLRRTFEDVRYGTQPPSDEQARLARETLASLDGERA</sequence>
<keyword evidence="2" id="KW-0472">Membrane</keyword>